<feature type="compositionally biased region" description="Polar residues" evidence="1">
    <location>
        <begin position="116"/>
        <end position="126"/>
    </location>
</feature>
<gene>
    <name evidence="2" type="ORF">Cvel_816</name>
</gene>
<feature type="region of interest" description="Disordered" evidence="1">
    <location>
        <begin position="169"/>
        <end position="303"/>
    </location>
</feature>
<proteinExistence type="predicted"/>
<feature type="compositionally biased region" description="Basic and acidic residues" evidence="1">
    <location>
        <begin position="185"/>
        <end position="194"/>
    </location>
</feature>
<feature type="region of interest" description="Disordered" evidence="1">
    <location>
        <begin position="105"/>
        <end position="126"/>
    </location>
</feature>
<dbReference type="EMBL" id="CDMZ01001766">
    <property type="protein sequence ID" value="CEM37291.1"/>
    <property type="molecule type" value="Genomic_DNA"/>
</dbReference>
<dbReference type="PhylomeDB" id="A0A0G4H1F4"/>
<name>A0A0G4H1F4_9ALVE</name>
<dbReference type="AlphaFoldDB" id="A0A0G4H1F4"/>
<reference evidence="2" key="1">
    <citation type="submission" date="2014-11" db="EMBL/GenBank/DDBJ databases">
        <authorList>
            <person name="Otto D Thomas"/>
            <person name="Naeem Raeece"/>
        </authorList>
    </citation>
    <scope>NUCLEOTIDE SEQUENCE</scope>
</reference>
<evidence type="ECO:0000256" key="1">
    <source>
        <dbReference type="SAM" id="MobiDB-lite"/>
    </source>
</evidence>
<dbReference type="VEuPathDB" id="CryptoDB:Cvel_816"/>
<evidence type="ECO:0000313" key="2">
    <source>
        <dbReference type="EMBL" id="CEM37291.1"/>
    </source>
</evidence>
<organism evidence="2">
    <name type="scientific">Chromera velia CCMP2878</name>
    <dbReference type="NCBI Taxonomy" id="1169474"/>
    <lineage>
        <taxon>Eukaryota</taxon>
        <taxon>Sar</taxon>
        <taxon>Alveolata</taxon>
        <taxon>Colpodellida</taxon>
        <taxon>Chromeraceae</taxon>
        <taxon>Chromera</taxon>
    </lineage>
</organism>
<protein>
    <submittedName>
        <fullName evidence="2">Uncharacterized protein</fullName>
    </submittedName>
</protein>
<accession>A0A0G4H1F4</accession>
<sequence>MRRLRKTPSLLSLCCGADQAGQTQMMEMTGGILLMEMEVTGTLSQTIFHMTHLQGVILEETGAGEQMMMEMEMVGGTFLPDLSKLYIMASPLGRGPASVYRLADDRGDGLGEGSSPGMTETTKEGQSLLSRRVEMTNAVSPDPSASSSSAVPSCSVVPAVLPVEGESRVVPEAAESQSVVPSNAGREEQAEDHGGPPATEGASDEGDEVGGVKPLGPIAENVETDEEPPSLMVSTEGDGYTSDASLSMFEASGLGFGSDSSSSDEEWDVLGGQKLPRAGEKPIVRQNPPKEEVEEINKVDEVL</sequence>
<feature type="compositionally biased region" description="Basic and acidic residues" evidence="1">
    <location>
        <begin position="277"/>
        <end position="303"/>
    </location>
</feature>